<evidence type="ECO:0000256" key="6">
    <source>
        <dbReference type="ARBA" id="ARBA00023002"/>
    </source>
</evidence>
<dbReference type="Pfam" id="PF01207">
    <property type="entry name" value="Dus"/>
    <property type="match status" value="1"/>
</dbReference>
<dbReference type="AlphaFoldDB" id="A0A250XEA4"/>
<dbReference type="PROSITE" id="PS01136">
    <property type="entry name" value="UPF0034"/>
    <property type="match status" value="1"/>
</dbReference>
<keyword evidence="6" id="KW-0560">Oxidoreductase</keyword>
<evidence type="ECO:0000256" key="11">
    <source>
        <dbReference type="ARBA" id="ARBA00047652"/>
    </source>
</evidence>
<keyword evidence="5" id="KW-0521">NADP</keyword>
<reference evidence="16 17" key="1">
    <citation type="submission" date="2017-08" db="EMBL/GenBank/DDBJ databases">
        <title>Acidophilic green algal genome provides insights into adaptation to an acidic environment.</title>
        <authorList>
            <person name="Hirooka S."/>
            <person name="Hirose Y."/>
            <person name="Kanesaki Y."/>
            <person name="Higuchi S."/>
            <person name="Fujiwara T."/>
            <person name="Onuma R."/>
            <person name="Era A."/>
            <person name="Ohbayashi R."/>
            <person name="Uzuka A."/>
            <person name="Nozaki H."/>
            <person name="Yoshikawa H."/>
            <person name="Miyagishima S.Y."/>
        </authorList>
    </citation>
    <scope>NUCLEOTIDE SEQUENCE [LARGE SCALE GENOMIC DNA]</scope>
    <source>
        <strain evidence="16 17">NIES-2499</strain>
    </source>
</reference>
<dbReference type="GO" id="GO:0017150">
    <property type="term" value="F:tRNA dihydrouridine synthase activity"/>
    <property type="evidence" value="ECO:0007669"/>
    <property type="project" value="InterPro"/>
</dbReference>
<dbReference type="STRING" id="1157962.A0A250XEA4"/>
<comment type="cofactor">
    <cofactor evidence="1">
        <name>FMN</name>
        <dbReference type="ChEBI" id="CHEBI:58210"/>
    </cofactor>
</comment>
<comment type="catalytic activity">
    <reaction evidence="12">
        <text>5,6-dihydrouridine(16) in tRNA + NAD(+) = uridine(16) in tRNA + NADH + H(+)</text>
        <dbReference type="Rhea" id="RHEA:53380"/>
        <dbReference type="Rhea" id="RHEA-COMP:13543"/>
        <dbReference type="Rhea" id="RHEA-COMP:13544"/>
        <dbReference type="ChEBI" id="CHEBI:15378"/>
        <dbReference type="ChEBI" id="CHEBI:57540"/>
        <dbReference type="ChEBI" id="CHEBI:57945"/>
        <dbReference type="ChEBI" id="CHEBI:65315"/>
        <dbReference type="ChEBI" id="CHEBI:74443"/>
        <dbReference type="EC" id="1.3.1.88"/>
    </reaction>
    <physiologicalReaction direction="right-to-left" evidence="12">
        <dbReference type="Rhea" id="RHEA:53382"/>
    </physiologicalReaction>
</comment>
<keyword evidence="3" id="KW-0288">FMN</keyword>
<dbReference type="EC" id="1.3.1.88" evidence="9"/>
<dbReference type="Gene3D" id="3.20.20.70">
    <property type="entry name" value="Aldolase class I"/>
    <property type="match status" value="1"/>
</dbReference>
<dbReference type="OrthoDB" id="272303at2759"/>
<comment type="catalytic activity">
    <reaction evidence="10">
        <text>5,6-dihydrouridine(17) in tRNA + NAD(+) = uridine(17) in tRNA + NADH + H(+)</text>
        <dbReference type="Rhea" id="RHEA:53372"/>
        <dbReference type="Rhea" id="RHEA-COMP:13541"/>
        <dbReference type="Rhea" id="RHEA-COMP:13542"/>
        <dbReference type="ChEBI" id="CHEBI:15378"/>
        <dbReference type="ChEBI" id="CHEBI:57540"/>
        <dbReference type="ChEBI" id="CHEBI:57945"/>
        <dbReference type="ChEBI" id="CHEBI:65315"/>
        <dbReference type="ChEBI" id="CHEBI:74443"/>
        <dbReference type="EC" id="1.3.1.88"/>
    </reaction>
    <physiologicalReaction direction="right-to-left" evidence="10">
        <dbReference type="Rhea" id="RHEA:53374"/>
    </physiologicalReaction>
</comment>
<feature type="region of interest" description="Disordered" evidence="14">
    <location>
        <begin position="389"/>
        <end position="459"/>
    </location>
</feature>
<accession>A0A250XEA4</accession>
<dbReference type="SUPFAM" id="SSF51395">
    <property type="entry name" value="FMN-linked oxidoreductases"/>
    <property type="match status" value="1"/>
</dbReference>
<comment type="caution">
    <text evidence="16">The sequence shown here is derived from an EMBL/GenBank/DDBJ whole genome shotgun (WGS) entry which is preliminary data.</text>
</comment>
<keyword evidence="2" id="KW-0285">Flavoprotein</keyword>
<dbReference type="EMBL" id="BEGY01000064">
    <property type="protein sequence ID" value="GAX81381.1"/>
    <property type="molecule type" value="Genomic_DNA"/>
</dbReference>
<proteinExistence type="inferred from homology"/>
<keyword evidence="4" id="KW-0819">tRNA processing</keyword>
<sequence length="459" mass="50568">MSANVEPAIVSVSCTDSGKQVVAHAERSWAFFKSMGSPKYHVAPMVDQSELPFRLLCRDNGASCAYSPMMHARLFAQDPKYRADIWSTCKADRPLLAQFCANDPNYLVQAAKLIQHECDMIDINFGCPQRIAKRGFYGAFLMDDLELIEQLIIELTKGVSIPVSCKIRIFPELEKTLAYARMVERAGCSLLAVHGRTRDQKDNSGTRADWNAIKAVKQALSIPVLANGNIRNLQDANECMAYTGCDGVLSAESLLVDPALFSPSRIIPGNEYNAVSGVGLLRDYLGYAIQYPVAMRMVKGHVHKLIGPWLSEHHDLRDKVNCGGLSLQGLIDEVVKVLDVRIKESGRTYPVPKLSERALKRLEKEAAIKAAIEEQKREEEAVAALDEKVDSVTPGTNCDSCDCSLSQKDSKPINDTTEDTSREGGQQSESAEVGNDCGQIKKGKETFEVNESEQGQPPR</sequence>
<evidence type="ECO:0000256" key="4">
    <source>
        <dbReference type="ARBA" id="ARBA00022694"/>
    </source>
</evidence>
<comment type="catalytic activity">
    <reaction evidence="11">
        <text>5,6-dihydrouridine(16) in tRNA + NADP(+) = uridine(16) in tRNA + NADPH + H(+)</text>
        <dbReference type="Rhea" id="RHEA:53376"/>
        <dbReference type="Rhea" id="RHEA-COMP:13543"/>
        <dbReference type="Rhea" id="RHEA-COMP:13544"/>
        <dbReference type="ChEBI" id="CHEBI:15378"/>
        <dbReference type="ChEBI" id="CHEBI:57783"/>
        <dbReference type="ChEBI" id="CHEBI:58349"/>
        <dbReference type="ChEBI" id="CHEBI:65315"/>
        <dbReference type="ChEBI" id="CHEBI:74443"/>
        <dbReference type="EC" id="1.3.1.88"/>
    </reaction>
    <physiologicalReaction direction="right-to-left" evidence="11">
        <dbReference type="Rhea" id="RHEA:53378"/>
    </physiologicalReaction>
</comment>
<evidence type="ECO:0000256" key="2">
    <source>
        <dbReference type="ARBA" id="ARBA00022630"/>
    </source>
</evidence>
<evidence type="ECO:0000256" key="14">
    <source>
        <dbReference type="SAM" id="MobiDB-lite"/>
    </source>
</evidence>
<evidence type="ECO:0000259" key="15">
    <source>
        <dbReference type="Pfam" id="PF01207"/>
    </source>
</evidence>
<comment type="catalytic activity">
    <reaction evidence="13">
        <text>5,6-dihydrouridine(17) in tRNA + NADP(+) = uridine(17) in tRNA + NADPH + H(+)</text>
        <dbReference type="Rhea" id="RHEA:53368"/>
        <dbReference type="Rhea" id="RHEA-COMP:13541"/>
        <dbReference type="Rhea" id="RHEA-COMP:13542"/>
        <dbReference type="ChEBI" id="CHEBI:15378"/>
        <dbReference type="ChEBI" id="CHEBI:57783"/>
        <dbReference type="ChEBI" id="CHEBI:58349"/>
        <dbReference type="ChEBI" id="CHEBI:65315"/>
        <dbReference type="ChEBI" id="CHEBI:74443"/>
        <dbReference type="EC" id="1.3.1.88"/>
    </reaction>
    <physiologicalReaction direction="right-to-left" evidence="13">
        <dbReference type="Rhea" id="RHEA:53370"/>
    </physiologicalReaction>
</comment>
<name>A0A250XEA4_9CHLO</name>
<evidence type="ECO:0000256" key="10">
    <source>
        <dbReference type="ARBA" id="ARBA00047287"/>
    </source>
</evidence>
<dbReference type="CDD" id="cd02801">
    <property type="entry name" value="DUS_like_FMN"/>
    <property type="match status" value="1"/>
</dbReference>
<evidence type="ECO:0000256" key="5">
    <source>
        <dbReference type="ARBA" id="ARBA00022857"/>
    </source>
</evidence>
<feature type="domain" description="DUS-like FMN-binding" evidence="15">
    <location>
        <begin position="42"/>
        <end position="263"/>
    </location>
</feature>
<comment type="similarity">
    <text evidence="8">Belongs to the Dus family. Dus1 subfamily.</text>
</comment>
<feature type="compositionally biased region" description="Polar residues" evidence="14">
    <location>
        <begin position="393"/>
        <end position="407"/>
    </location>
</feature>
<keyword evidence="17" id="KW-1185">Reference proteome</keyword>
<evidence type="ECO:0000256" key="9">
    <source>
        <dbReference type="ARBA" id="ARBA00038890"/>
    </source>
</evidence>
<gene>
    <name evidence="16" type="ORF">CEUSTIGMA_g8812.t1</name>
</gene>
<dbReference type="PANTHER" id="PTHR11082">
    <property type="entry name" value="TRNA-DIHYDROURIDINE SYNTHASE"/>
    <property type="match status" value="1"/>
</dbReference>
<dbReference type="InterPro" id="IPR018517">
    <property type="entry name" value="tRNA_hU_synthase_CS"/>
</dbReference>
<dbReference type="Proteomes" id="UP000232323">
    <property type="component" value="Unassembled WGS sequence"/>
</dbReference>
<evidence type="ECO:0000256" key="12">
    <source>
        <dbReference type="ARBA" id="ARBA00048934"/>
    </source>
</evidence>
<evidence type="ECO:0000256" key="13">
    <source>
        <dbReference type="ARBA" id="ARBA00049467"/>
    </source>
</evidence>
<evidence type="ECO:0000256" key="7">
    <source>
        <dbReference type="ARBA" id="ARBA00023027"/>
    </source>
</evidence>
<protein>
    <recommendedName>
        <fullName evidence="9">tRNA-dihydrouridine(16/17) synthase [NAD(P)(+)]</fullName>
        <ecNumber evidence="9">1.3.1.88</ecNumber>
    </recommendedName>
</protein>
<keyword evidence="7" id="KW-0520">NAD</keyword>
<dbReference type="PANTHER" id="PTHR11082:SF5">
    <property type="entry name" value="TRNA-DIHYDROURIDINE(16_17) SYNTHASE [NAD(P)(+)]-LIKE"/>
    <property type="match status" value="1"/>
</dbReference>
<evidence type="ECO:0000313" key="16">
    <source>
        <dbReference type="EMBL" id="GAX81381.1"/>
    </source>
</evidence>
<evidence type="ECO:0000256" key="8">
    <source>
        <dbReference type="ARBA" id="ARBA00038313"/>
    </source>
</evidence>
<evidence type="ECO:0000256" key="1">
    <source>
        <dbReference type="ARBA" id="ARBA00001917"/>
    </source>
</evidence>
<organism evidence="16 17">
    <name type="scientific">Chlamydomonas eustigma</name>
    <dbReference type="NCBI Taxonomy" id="1157962"/>
    <lineage>
        <taxon>Eukaryota</taxon>
        <taxon>Viridiplantae</taxon>
        <taxon>Chlorophyta</taxon>
        <taxon>core chlorophytes</taxon>
        <taxon>Chlorophyceae</taxon>
        <taxon>CS clade</taxon>
        <taxon>Chlamydomonadales</taxon>
        <taxon>Chlamydomonadaceae</taxon>
        <taxon>Chlamydomonas</taxon>
    </lineage>
</organism>
<dbReference type="GO" id="GO:0050660">
    <property type="term" value="F:flavin adenine dinucleotide binding"/>
    <property type="evidence" value="ECO:0007669"/>
    <property type="project" value="InterPro"/>
</dbReference>
<evidence type="ECO:0000313" key="17">
    <source>
        <dbReference type="Proteomes" id="UP000232323"/>
    </source>
</evidence>
<dbReference type="InterPro" id="IPR013785">
    <property type="entry name" value="Aldolase_TIM"/>
</dbReference>
<dbReference type="InterPro" id="IPR035587">
    <property type="entry name" value="DUS-like_FMN-bd"/>
</dbReference>
<evidence type="ECO:0000256" key="3">
    <source>
        <dbReference type="ARBA" id="ARBA00022643"/>
    </source>
</evidence>